<dbReference type="InterPro" id="IPR050596">
    <property type="entry name" value="AspAT/PAT-like"/>
</dbReference>
<keyword evidence="9" id="KW-0670">Pyruvate</keyword>
<accession>A0A212JGH5</accession>
<dbReference type="InterPro" id="IPR015421">
    <property type="entry name" value="PyrdxlP-dep_Trfase_major"/>
</dbReference>
<keyword evidence="6" id="KW-0663">Pyridoxal phosphate</keyword>
<dbReference type="Gene3D" id="3.40.640.10">
    <property type="entry name" value="Type I PLP-dependent aspartate aminotransferase-like (Major domain)"/>
    <property type="match status" value="1"/>
</dbReference>
<evidence type="ECO:0000256" key="2">
    <source>
        <dbReference type="ARBA" id="ARBA00007441"/>
    </source>
</evidence>
<dbReference type="AlphaFoldDB" id="A0A212JGH5"/>
<gene>
    <name evidence="9" type="ORF">KL86APRO_11021</name>
</gene>
<protein>
    <recommendedName>
        <fullName evidence="3">aspartate transaminase</fullName>
        <ecNumber evidence="3">2.6.1.1</ecNumber>
    </recommendedName>
</protein>
<dbReference type="GO" id="GO:0006520">
    <property type="term" value="P:amino acid metabolic process"/>
    <property type="evidence" value="ECO:0007669"/>
    <property type="project" value="InterPro"/>
</dbReference>
<evidence type="ECO:0000259" key="8">
    <source>
        <dbReference type="Pfam" id="PF00155"/>
    </source>
</evidence>
<dbReference type="GO" id="GO:0004069">
    <property type="term" value="F:L-aspartate:2-oxoglutarate aminotransferase activity"/>
    <property type="evidence" value="ECO:0007669"/>
    <property type="project" value="UniProtKB-EC"/>
</dbReference>
<dbReference type="SUPFAM" id="SSF53383">
    <property type="entry name" value="PLP-dependent transferases"/>
    <property type="match status" value="1"/>
</dbReference>
<dbReference type="EMBL" id="FLUO01000001">
    <property type="protein sequence ID" value="SBV98520.1"/>
    <property type="molecule type" value="Genomic_DNA"/>
</dbReference>
<comment type="cofactor">
    <cofactor evidence="1">
        <name>pyridoxal 5'-phosphate</name>
        <dbReference type="ChEBI" id="CHEBI:597326"/>
    </cofactor>
</comment>
<dbReference type="Pfam" id="PF00155">
    <property type="entry name" value="Aminotran_1_2"/>
    <property type="match status" value="1"/>
</dbReference>
<reference evidence="9" key="1">
    <citation type="submission" date="2016-04" db="EMBL/GenBank/DDBJ databases">
        <authorList>
            <person name="Evans L.H."/>
            <person name="Alamgir A."/>
            <person name="Owens N."/>
            <person name="Weber N.D."/>
            <person name="Virtaneva K."/>
            <person name="Barbian K."/>
            <person name="Babar A."/>
            <person name="Rosenke K."/>
        </authorList>
    </citation>
    <scope>NUCLEOTIDE SEQUENCE</scope>
    <source>
        <strain evidence="9">86</strain>
    </source>
</reference>
<organism evidence="9">
    <name type="scientific">uncultured Alphaproteobacteria bacterium</name>
    <dbReference type="NCBI Taxonomy" id="91750"/>
    <lineage>
        <taxon>Bacteria</taxon>
        <taxon>Pseudomonadati</taxon>
        <taxon>Pseudomonadota</taxon>
        <taxon>Alphaproteobacteria</taxon>
        <taxon>environmental samples</taxon>
    </lineage>
</organism>
<comment type="similarity">
    <text evidence="2">Belongs to the class-I pyridoxal-phosphate-dependent aminotransferase family.</text>
</comment>
<dbReference type="GO" id="GO:0030170">
    <property type="term" value="F:pyridoxal phosphate binding"/>
    <property type="evidence" value="ECO:0007669"/>
    <property type="project" value="InterPro"/>
</dbReference>
<keyword evidence="5 9" id="KW-0808">Transferase</keyword>
<evidence type="ECO:0000256" key="3">
    <source>
        <dbReference type="ARBA" id="ARBA00012753"/>
    </source>
</evidence>
<sequence length="389" mass="40978">MSLKIADRGRVPPFLVMDVLRDASAREAAGASVLHMEIGQPSAGIPAEVACGLAAALASGADPMGYTMAQGLPALRRRIAAHAAALYGHAVDPERVFCTMGSSSAFLIAFLAAFAPGDRVALASPGYPAYRHILKALGIEPVLLPVGAETRFQPTPEMLDGLDVEGLIVASPSNPTGSMLAPEALRALAETCHARGIRLISDEIYHGIGYGMRFATASAFSPSAVVVNSFSKYYCMTGWRLGWLVLPEDMLRAAECLAQNLFISPPTISQHAATAAFDHLPAFDALVEGYGRNRDLLVAGLAGLGIARVAPPDGAFYVYADVSHLGLDAAELCRRMLAETGVAVAPGWDFDPVDGGRFVRFSYCCAEATVRAALDRLAVWLPGRGNHGA</sequence>
<name>A0A212JGH5_9PROT</name>
<dbReference type="EC" id="2.6.1.1" evidence="3"/>
<dbReference type="InterPro" id="IPR015424">
    <property type="entry name" value="PyrdxlP-dep_Trfase"/>
</dbReference>
<dbReference type="CDD" id="cd00609">
    <property type="entry name" value="AAT_like"/>
    <property type="match status" value="1"/>
</dbReference>
<evidence type="ECO:0000313" key="9">
    <source>
        <dbReference type="EMBL" id="SBV98520.1"/>
    </source>
</evidence>
<evidence type="ECO:0000256" key="7">
    <source>
        <dbReference type="ARBA" id="ARBA00049185"/>
    </source>
</evidence>
<evidence type="ECO:0000256" key="4">
    <source>
        <dbReference type="ARBA" id="ARBA00022576"/>
    </source>
</evidence>
<dbReference type="PANTHER" id="PTHR46383">
    <property type="entry name" value="ASPARTATE AMINOTRANSFERASE"/>
    <property type="match status" value="1"/>
</dbReference>
<dbReference type="InterPro" id="IPR004839">
    <property type="entry name" value="Aminotransferase_I/II_large"/>
</dbReference>
<dbReference type="PANTHER" id="PTHR46383:SF2">
    <property type="entry name" value="AMINOTRANSFERASE"/>
    <property type="match status" value="1"/>
</dbReference>
<evidence type="ECO:0000256" key="1">
    <source>
        <dbReference type="ARBA" id="ARBA00001933"/>
    </source>
</evidence>
<feature type="domain" description="Aminotransferase class I/classII large" evidence="8">
    <location>
        <begin position="57"/>
        <end position="377"/>
    </location>
</feature>
<keyword evidence="4 9" id="KW-0032">Aminotransferase</keyword>
<proteinExistence type="inferred from homology"/>
<comment type="catalytic activity">
    <reaction evidence="7">
        <text>L-aspartate + 2-oxoglutarate = oxaloacetate + L-glutamate</text>
        <dbReference type="Rhea" id="RHEA:21824"/>
        <dbReference type="ChEBI" id="CHEBI:16452"/>
        <dbReference type="ChEBI" id="CHEBI:16810"/>
        <dbReference type="ChEBI" id="CHEBI:29985"/>
        <dbReference type="ChEBI" id="CHEBI:29991"/>
        <dbReference type="EC" id="2.6.1.1"/>
    </reaction>
</comment>
<evidence type="ECO:0000256" key="5">
    <source>
        <dbReference type="ARBA" id="ARBA00022679"/>
    </source>
</evidence>
<evidence type="ECO:0000256" key="6">
    <source>
        <dbReference type="ARBA" id="ARBA00022898"/>
    </source>
</evidence>